<feature type="transmembrane region" description="Helical" evidence="1">
    <location>
        <begin position="66"/>
        <end position="87"/>
    </location>
</feature>
<proteinExistence type="predicted"/>
<evidence type="ECO:0000256" key="1">
    <source>
        <dbReference type="SAM" id="Phobius"/>
    </source>
</evidence>
<keyword evidence="3" id="KW-1185">Reference proteome</keyword>
<dbReference type="EMBL" id="WNZX01000020">
    <property type="protein sequence ID" value="MUG73036.1"/>
    <property type="molecule type" value="Genomic_DNA"/>
</dbReference>
<evidence type="ECO:0000313" key="2">
    <source>
        <dbReference type="EMBL" id="MUG73036.1"/>
    </source>
</evidence>
<feature type="transmembrane region" description="Helical" evidence="1">
    <location>
        <begin position="18"/>
        <end position="36"/>
    </location>
</feature>
<evidence type="ECO:0008006" key="4">
    <source>
        <dbReference type="Google" id="ProtNLM"/>
    </source>
</evidence>
<accession>A0A7X2ZF74</accession>
<dbReference type="Proteomes" id="UP000450917">
    <property type="component" value="Unassembled WGS sequence"/>
</dbReference>
<gene>
    <name evidence="2" type="ORF">GNP93_20600</name>
</gene>
<comment type="caution">
    <text evidence="2">The sequence shown here is derived from an EMBL/GenBank/DDBJ whole genome shotgun (WGS) entry which is preliminary data.</text>
</comment>
<dbReference type="RefSeq" id="WP_141336063.1">
    <property type="nucleotide sequence ID" value="NZ_JBDLZV010000001.1"/>
</dbReference>
<evidence type="ECO:0000313" key="3">
    <source>
        <dbReference type="Proteomes" id="UP000450917"/>
    </source>
</evidence>
<name>A0A7X2ZF74_9BACL</name>
<protein>
    <recommendedName>
        <fullName evidence="4">AI-2E family transporter</fullName>
    </recommendedName>
</protein>
<dbReference type="AlphaFoldDB" id="A0A7X2ZF74"/>
<sequence>MHFHISGVLDFKQVRNSAIQIIIVLLIAFAVDKFIGLPESIRLFVYLAPFVLHLLLSFFMKKKESWLLGGILGTLVSMAVIVVVLLAS</sequence>
<keyword evidence="1" id="KW-0812">Transmembrane</keyword>
<keyword evidence="1" id="KW-0472">Membrane</keyword>
<reference evidence="2 3" key="1">
    <citation type="submission" date="2019-11" db="EMBL/GenBank/DDBJ databases">
        <title>Draft genome sequences of five Paenibacillus species of dairy origin.</title>
        <authorList>
            <person name="Olajide A.M."/>
            <person name="Chen S."/>
            <person name="Lapointe G."/>
        </authorList>
    </citation>
    <scope>NUCLEOTIDE SEQUENCE [LARGE SCALE GENOMIC DNA]</scope>
    <source>
        <strain evidence="2 3">2CS3</strain>
    </source>
</reference>
<feature type="transmembrane region" description="Helical" evidence="1">
    <location>
        <begin position="43"/>
        <end position="60"/>
    </location>
</feature>
<organism evidence="2 3">
    <name type="scientific">Paenibacillus validus</name>
    <dbReference type="NCBI Taxonomy" id="44253"/>
    <lineage>
        <taxon>Bacteria</taxon>
        <taxon>Bacillati</taxon>
        <taxon>Bacillota</taxon>
        <taxon>Bacilli</taxon>
        <taxon>Bacillales</taxon>
        <taxon>Paenibacillaceae</taxon>
        <taxon>Paenibacillus</taxon>
    </lineage>
</organism>
<keyword evidence="1" id="KW-1133">Transmembrane helix</keyword>